<dbReference type="InterPro" id="IPR005532">
    <property type="entry name" value="SUMF_dom"/>
</dbReference>
<dbReference type="PANTHER" id="PTHR23150">
    <property type="entry name" value="SULFATASE MODIFYING FACTOR 1, 2"/>
    <property type="match status" value="1"/>
</dbReference>
<name>A0A1J5SZF9_9ZZZZ</name>
<evidence type="ECO:0000313" key="2">
    <source>
        <dbReference type="EMBL" id="OIR06988.1"/>
    </source>
</evidence>
<comment type="caution">
    <text evidence="2">The sequence shown here is derived from an EMBL/GenBank/DDBJ whole genome shotgun (WGS) entry which is preliminary data.</text>
</comment>
<accession>A0A1J5SZF9</accession>
<dbReference type="PANTHER" id="PTHR23150:SF19">
    <property type="entry name" value="FORMYLGLYCINE-GENERATING ENZYME"/>
    <property type="match status" value="1"/>
</dbReference>
<sequence length="501" mass="56900">MTSCKLLKKKQEKSATTGWNYNDKTQGNFSVAKPKDVKTAPGLVFVQGGTFTMGAMQEDVMADWNNIQKRVTVPSFFIDRTEVSNVAYREYLYWLDNVFSDPQYEKVLDGAKPDTLVWRSELAYNEPYVEYYFRHPAYNYYPVVGVTWRQASDYCIWRTDRVNELELIHKQYINQNNIKTELNGAGQENFNTKSYLMGEYQVQPGKLATSKNNPLKDAQGRPRTTVRFDDGILYGDYRLPTEAEWEYAAYGYIKENLQKKASSKQRGEEVLANKEIYSWGNDGFDNLRSTRKGAFQGAFLANFKRGNGDNMGVAGGLNDNAAIPAPVVSFAPNGFGLYNMSGNVSEWVADVYRPLTSLEVDDFNPFRGNKFMKVDMSKGEGNLRDSLGRIRMIPESDSALKNRRNYQHSYAVNFLDGDSTSNFSYGYGITTLISDKSRVVKGGSWNDRPYWLTPGSRRFLEEDQSSSTIGFRCAMTHFGSSEGLSTKSKTGNFFPLRRAKK</sequence>
<dbReference type="InterPro" id="IPR016187">
    <property type="entry name" value="CTDL_fold"/>
</dbReference>
<dbReference type="InterPro" id="IPR051043">
    <property type="entry name" value="Sulfatase_Mod_Factor_Kinase"/>
</dbReference>
<evidence type="ECO:0000259" key="1">
    <source>
        <dbReference type="Pfam" id="PF03781"/>
    </source>
</evidence>
<dbReference type="EMBL" id="MLJW01000040">
    <property type="protein sequence ID" value="OIR06988.1"/>
    <property type="molecule type" value="Genomic_DNA"/>
</dbReference>
<proteinExistence type="predicted"/>
<dbReference type="InterPro" id="IPR042095">
    <property type="entry name" value="SUMF_sf"/>
</dbReference>
<reference evidence="2" key="1">
    <citation type="submission" date="2016-10" db="EMBL/GenBank/DDBJ databases">
        <title>Sequence of Gallionella enrichment culture.</title>
        <authorList>
            <person name="Poehlein A."/>
            <person name="Muehling M."/>
            <person name="Daniel R."/>
        </authorList>
    </citation>
    <scope>NUCLEOTIDE SEQUENCE</scope>
</reference>
<dbReference type="AlphaFoldDB" id="A0A1J5SZF9"/>
<dbReference type="SUPFAM" id="SSF56436">
    <property type="entry name" value="C-type lectin-like"/>
    <property type="match status" value="1"/>
</dbReference>
<protein>
    <submittedName>
        <fullName evidence="2">Formylglycine-generating sulfatase enzyme</fullName>
    </submittedName>
</protein>
<dbReference type="Gene3D" id="3.90.1580.10">
    <property type="entry name" value="paralog of FGE (formylglycine-generating enzyme)"/>
    <property type="match status" value="1"/>
</dbReference>
<feature type="domain" description="Sulfatase-modifying factor enzyme-like" evidence="1">
    <location>
        <begin position="40"/>
        <end position="360"/>
    </location>
</feature>
<dbReference type="GO" id="GO:0120147">
    <property type="term" value="F:formylglycine-generating oxidase activity"/>
    <property type="evidence" value="ECO:0007669"/>
    <property type="project" value="TreeGrafter"/>
</dbReference>
<organism evidence="2">
    <name type="scientific">mine drainage metagenome</name>
    <dbReference type="NCBI Taxonomy" id="410659"/>
    <lineage>
        <taxon>unclassified sequences</taxon>
        <taxon>metagenomes</taxon>
        <taxon>ecological metagenomes</taxon>
    </lineage>
</organism>
<dbReference type="Pfam" id="PF03781">
    <property type="entry name" value="FGE-sulfatase"/>
    <property type="match status" value="1"/>
</dbReference>
<gene>
    <name evidence="2" type="ORF">GALL_108950</name>
</gene>